<dbReference type="PANTHER" id="PTHR10943">
    <property type="entry name" value="26S PROTEASOME NON-ATPASE REGULATORY SUBUNIT"/>
    <property type="match status" value="1"/>
</dbReference>
<organism evidence="8 9">
    <name type="scientific">Dictyostelium firmibasis</name>
    <dbReference type="NCBI Taxonomy" id="79012"/>
    <lineage>
        <taxon>Eukaryota</taxon>
        <taxon>Amoebozoa</taxon>
        <taxon>Evosea</taxon>
        <taxon>Eumycetozoa</taxon>
        <taxon>Dictyostelia</taxon>
        <taxon>Dictyosteliales</taxon>
        <taxon>Dictyosteliaceae</taxon>
        <taxon>Dictyostelium</taxon>
    </lineage>
</organism>
<evidence type="ECO:0008006" key="10">
    <source>
        <dbReference type="Google" id="ProtNLM"/>
    </source>
</evidence>
<dbReference type="GO" id="GO:0008540">
    <property type="term" value="C:proteasome regulatory particle, base subcomplex"/>
    <property type="evidence" value="ECO:0007669"/>
    <property type="project" value="UniProtKB-UniRule"/>
</dbReference>
<feature type="region of interest" description="Disordered" evidence="5">
    <location>
        <begin position="824"/>
        <end position="874"/>
    </location>
</feature>
<evidence type="ECO:0000313" key="8">
    <source>
        <dbReference type="EMBL" id="KAK5578645.1"/>
    </source>
</evidence>
<feature type="region of interest" description="Disordered" evidence="5">
    <location>
        <begin position="271"/>
        <end position="297"/>
    </location>
</feature>
<dbReference type="Pfam" id="PF13646">
    <property type="entry name" value="HEAT_2"/>
    <property type="match status" value="1"/>
</dbReference>
<proteinExistence type="inferred from homology"/>
<evidence type="ECO:0000256" key="1">
    <source>
        <dbReference type="ARBA" id="ARBA00006308"/>
    </source>
</evidence>
<dbReference type="GO" id="GO:0030234">
    <property type="term" value="F:enzyme regulator activity"/>
    <property type="evidence" value="ECO:0007669"/>
    <property type="project" value="UniProtKB-UniRule"/>
</dbReference>
<feature type="compositionally biased region" description="Basic and acidic residues" evidence="5">
    <location>
        <begin position="925"/>
        <end position="934"/>
    </location>
</feature>
<dbReference type="Proteomes" id="UP001344447">
    <property type="component" value="Unassembled WGS sequence"/>
</dbReference>
<dbReference type="EMBL" id="JAVFKY010000003">
    <property type="protein sequence ID" value="KAK5578645.1"/>
    <property type="molecule type" value="Genomic_DNA"/>
</dbReference>
<evidence type="ECO:0000256" key="4">
    <source>
        <dbReference type="PIRNR" id="PIRNR015947"/>
    </source>
</evidence>
<dbReference type="InterPro" id="IPR048570">
    <property type="entry name" value="PSMD1_RPN2_N"/>
</dbReference>
<dbReference type="PANTHER" id="PTHR10943:SF2">
    <property type="entry name" value="26S PROTEASOME NON-ATPASE REGULATORY SUBUNIT 1"/>
    <property type="match status" value="1"/>
</dbReference>
<dbReference type="Pfam" id="PF01851">
    <property type="entry name" value="PC_rep"/>
    <property type="match status" value="2"/>
</dbReference>
<accession>A0AAN7YZN8</accession>
<sequence>MVAINSVSNYLSLLDEDQLELKSYSLEKLDSCVDEFWSEIASTSVDKIKSLSENKQFPKHELASLILSKVYYNLSDFPNSMEYALSAGSLFNVLSKSEYIETLLYKFIDEYIKLRTSTNKDTVINPHLEAIVMGMFDRCFKEGSYKQALGIAIEARRLDIIEKAISQSGNVNSMLSYCLHICNVSVSNRHFRHSVLGILVNLHLAQEKPDYLSVVQCLIFLDNHIEVATILLSLIKKDEESLLLAYQIGFDLFQNSTQQFLLNVRNRLPPVEKKSSTTTPSSSDSMEIDIDSGNEKSGTSFEQRLERLHTILIGDVSIGMNLEFLYRNCSTDMHILQSMKTTSELHKGAIFYSGTLFANALMHAGTTRDTFLRSNLEWLYKSTHWTKFSAISSLGVINKGHIKESKSLLKTYLPGATVNQTPYSESGSLYALGLIHASHGEEIIDYLVEKLHINNAILHHGASLGLGLAAMATGRDDLYEDLKSVLYNDDAVSGEAAGLAMGLVMLGSGAKKAIEEMLAYAHETQHEKTIRSLSMGLAFLMYGKEESADTLIEQMIGDKDPLIRYGGMYAVAFAYCGTGNNDALRKLLHVAVSDGTDSVRRAAVTCIGFVLSRQPEKCPKAIALLAESYNPHVRYGAAFALGIACAGTGQRDALEILKSLTTDSVGYVKQAAWISMAMVLIQTSKELVPEAETARKLFATCISDKREDSMSKFGAVLAFGVIDAGGRNSTIQLHSPSGHKNMNAIVGIAGFLQFWYWFPMTHFMGLALTPTSIIGLNKNLEMPIFSFKSNCRPSLFAYPPETKPSTASATNKIETAILSYSRKNKLQSSRSAMNIDQDMEKEKKEKEEKEAKEKEAKEKEEKEAASKVEEKEPLFERKSNPARIVPRQLQYVQFDDTRYQPIKKSPTIGIVMLRDLTPNEPEQLVVKEKPETKPESVGVQSGTATAPLPNATTTTSPTLPEPSTPEPFEFTE</sequence>
<dbReference type="FunFam" id="1.25.10.10:FF:000017">
    <property type="entry name" value="26S proteasome non-ATPase regulatory subunit 1"/>
    <property type="match status" value="1"/>
</dbReference>
<evidence type="ECO:0000259" key="6">
    <source>
        <dbReference type="Pfam" id="PF18004"/>
    </source>
</evidence>
<dbReference type="Pfam" id="PF18004">
    <property type="entry name" value="RPN2_C"/>
    <property type="match status" value="1"/>
</dbReference>
<dbReference type="PIRSF" id="PIRSF015947">
    <property type="entry name" value="26S_Psome_Rpn2"/>
    <property type="match status" value="1"/>
</dbReference>
<dbReference type="GO" id="GO:0005634">
    <property type="term" value="C:nucleus"/>
    <property type="evidence" value="ECO:0007669"/>
    <property type="project" value="TreeGrafter"/>
</dbReference>
<protein>
    <recommendedName>
        <fullName evidence="10">26S proteasome regulatory subunit RPN2</fullName>
    </recommendedName>
</protein>
<dbReference type="GO" id="GO:0034515">
    <property type="term" value="C:proteasome storage granule"/>
    <property type="evidence" value="ECO:0007669"/>
    <property type="project" value="TreeGrafter"/>
</dbReference>
<reference evidence="8 9" key="1">
    <citation type="submission" date="2023-11" db="EMBL/GenBank/DDBJ databases">
        <title>Dfirmibasis_genome.</title>
        <authorList>
            <person name="Edelbroek B."/>
            <person name="Kjellin J."/>
            <person name="Jerlstrom-Hultqvist J."/>
            <person name="Soderbom F."/>
        </authorList>
    </citation>
    <scope>NUCLEOTIDE SEQUENCE [LARGE SCALE GENOMIC DNA]</scope>
    <source>
        <strain evidence="8 9">TNS-C-14</strain>
    </source>
</reference>
<dbReference type="AlphaFoldDB" id="A0AAN7YZN8"/>
<evidence type="ECO:0000256" key="5">
    <source>
        <dbReference type="SAM" id="MobiDB-lite"/>
    </source>
</evidence>
<dbReference type="GO" id="GO:0042176">
    <property type="term" value="P:regulation of protein catabolic process"/>
    <property type="evidence" value="ECO:0007669"/>
    <property type="project" value="UniProtKB-UniRule"/>
</dbReference>
<dbReference type="GO" id="GO:0043161">
    <property type="term" value="P:proteasome-mediated ubiquitin-dependent protein catabolic process"/>
    <property type="evidence" value="ECO:0007669"/>
    <property type="project" value="TreeGrafter"/>
</dbReference>
<dbReference type="Gene3D" id="1.25.10.10">
    <property type="entry name" value="Leucine-rich Repeat Variant"/>
    <property type="match status" value="1"/>
</dbReference>
<feature type="compositionally biased region" description="Low complexity" evidence="5">
    <location>
        <begin position="943"/>
        <end position="958"/>
    </location>
</feature>
<feature type="region of interest" description="Disordered" evidence="5">
    <location>
        <begin position="925"/>
        <end position="972"/>
    </location>
</feature>
<evidence type="ECO:0000259" key="7">
    <source>
        <dbReference type="Pfam" id="PF21505"/>
    </source>
</evidence>
<evidence type="ECO:0000256" key="2">
    <source>
        <dbReference type="ARBA" id="ARBA00022737"/>
    </source>
</evidence>
<feature type="domain" description="26S proteasome non-ATPase regulatory subunit 1/RPN2 N-terminal" evidence="7">
    <location>
        <begin position="6"/>
        <end position="328"/>
    </location>
</feature>
<dbReference type="InterPro" id="IPR002015">
    <property type="entry name" value="Proteasome/cyclosome_rpt"/>
</dbReference>
<dbReference type="InterPro" id="IPR016642">
    <property type="entry name" value="26S_Psome_Rpn2"/>
</dbReference>
<feature type="compositionally biased region" description="Low complexity" evidence="5">
    <location>
        <begin position="276"/>
        <end position="285"/>
    </location>
</feature>
<evidence type="ECO:0000313" key="9">
    <source>
        <dbReference type="Proteomes" id="UP001344447"/>
    </source>
</evidence>
<keyword evidence="3 4" id="KW-0647">Proteasome</keyword>
<comment type="similarity">
    <text evidence="1 4">Belongs to the proteasome subunit S1 family.</text>
</comment>
<feature type="domain" description="26S proteasome regulatory subunit RPN2 C-terminal" evidence="6">
    <location>
        <begin position="771"/>
        <end position="925"/>
    </location>
</feature>
<name>A0AAN7YZN8_9MYCE</name>
<dbReference type="InterPro" id="IPR011989">
    <property type="entry name" value="ARM-like"/>
</dbReference>
<keyword evidence="9" id="KW-1185">Reference proteome</keyword>
<dbReference type="InterPro" id="IPR016024">
    <property type="entry name" value="ARM-type_fold"/>
</dbReference>
<dbReference type="SUPFAM" id="SSF48371">
    <property type="entry name" value="ARM repeat"/>
    <property type="match status" value="1"/>
</dbReference>
<gene>
    <name evidence="8" type="ORF">RB653_008317</name>
</gene>
<dbReference type="Pfam" id="PF21505">
    <property type="entry name" value="RPN2_N"/>
    <property type="match status" value="1"/>
</dbReference>
<feature type="compositionally biased region" description="Basic and acidic residues" evidence="5">
    <location>
        <begin position="838"/>
        <end position="874"/>
    </location>
</feature>
<dbReference type="InterPro" id="IPR040623">
    <property type="entry name" value="RPN2_C"/>
</dbReference>
<comment type="caution">
    <text evidence="8">The sequence shown here is derived from an EMBL/GenBank/DDBJ whole genome shotgun (WGS) entry which is preliminary data.</text>
</comment>
<keyword evidence="2" id="KW-0677">Repeat</keyword>
<evidence type="ECO:0000256" key="3">
    <source>
        <dbReference type="ARBA" id="ARBA00022942"/>
    </source>
</evidence>